<reference evidence="1 3" key="1">
    <citation type="submission" date="2018-08" db="EMBL/GenBank/DDBJ databases">
        <title>Murine metabolic-syndrome-specific gut microbial biobank.</title>
        <authorList>
            <person name="Liu C."/>
        </authorList>
    </citation>
    <scope>NUCLEOTIDE SEQUENCE [LARGE SCALE GENOMIC DNA]</scope>
    <source>
        <strain evidence="1 3">X69</strain>
    </source>
</reference>
<dbReference type="EMBL" id="QXWZ01000007">
    <property type="protein sequence ID" value="NBI78393.1"/>
    <property type="molecule type" value="Genomic_DNA"/>
</dbReference>
<evidence type="ECO:0000313" key="4">
    <source>
        <dbReference type="Proteomes" id="UP000462501"/>
    </source>
</evidence>
<dbReference type="Proteomes" id="UP000462501">
    <property type="component" value="Unassembled WGS sequence"/>
</dbReference>
<dbReference type="AlphaFoldDB" id="A0A845RFH1"/>
<gene>
    <name evidence="1" type="ORF">D3Z39_05830</name>
    <name evidence="2" type="ORF">FMM72_02735</name>
</gene>
<evidence type="ECO:0000313" key="3">
    <source>
        <dbReference type="Proteomes" id="UP000446348"/>
    </source>
</evidence>
<proteinExistence type="predicted"/>
<dbReference type="EMBL" id="VIQT01000006">
    <property type="protein sequence ID" value="NDO38169.1"/>
    <property type="molecule type" value="Genomic_DNA"/>
</dbReference>
<reference evidence="2 4" key="2">
    <citation type="submission" date="2019-06" db="EMBL/GenBank/DDBJ databases">
        <title>Draft genome sequences of 15 bacterial species constituting the stable defined intestinal microbiota of the GM15 gnotobiotic mouse model.</title>
        <authorList>
            <person name="Elie C."/>
            <person name="Mathieu A."/>
            <person name="Saliou A."/>
            <person name="Darnaud M."/>
            <person name="Leulier F."/>
            <person name="Tamellini A."/>
        </authorList>
    </citation>
    <scope>NUCLEOTIDE SEQUENCE [LARGE SCALE GENOMIC DNA]</scope>
    <source>
        <strain evidence="2 4">JM4-15</strain>
    </source>
</reference>
<name>A0A845RFH1_9FIRM</name>
<evidence type="ECO:0000313" key="2">
    <source>
        <dbReference type="EMBL" id="NDO38169.1"/>
    </source>
</evidence>
<dbReference type="Pfam" id="PF12675">
    <property type="entry name" value="DUF3795"/>
    <property type="match status" value="1"/>
</dbReference>
<dbReference type="OrthoDB" id="9803966at2"/>
<evidence type="ECO:0000313" key="1">
    <source>
        <dbReference type="EMBL" id="NBI78393.1"/>
    </source>
</evidence>
<organism evidence="1 3">
    <name type="scientific">Anaerotruncus colihominis</name>
    <dbReference type="NCBI Taxonomy" id="169435"/>
    <lineage>
        <taxon>Bacteria</taxon>
        <taxon>Bacillati</taxon>
        <taxon>Bacillota</taxon>
        <taxon>Clostridia</taxon>
        <taxon>Eubacteriales</taxon>
        <taxon>Oscillospiraceae</taxon>
        <taxon>Anaerotruncus</taxon>
    </lineage>
</organism>
<dbReference type="InterPro" id="IPR024227">
    <property type="entry name" value="DUF3795"/>
</dbReference>
<comment type="caution">
    <text evidence="1">The sequence shown here is derived from an EMBL/GenBank/DDBJ whole genome shotgun (WGS) entry which is preliminary data.</text>
</comment>
<protein>
    <submittedName>
        <fullName evidence="1">DUF3795 domain-containing protein</fullName>
    </submittedName>
</protein>
<dbReference type="Proteomes" id="UP000446348">
    <property type="component" value="Unassembled WGS sequence"/>
</dbReference>
<sequence length="92" mass="10300">MIMVESRCGLLCSKCDFRKATGCKGCANMDKPFWADSCPVKSCCETKEKNHCGECDNFVCSLLHTFAYDMEQSDNGVRIEQCKKWGKGNGIE</sequence>
<accession>A0A845RFH1</accession>